<evidence type="ECO:0000313" key="1">
    <source>
        <dbReference type="EMBL" id="KAH1032293.1"/>
    </source>
</evidence>
<dbReference type="Proteomes" id="UP000828251">
    <property type="component" value="Unassembled WGS sequence"/>
</dbReference>
<sequence length="101" mass="11254">MDSLYSSVVFGQHWQCFCRGYQFLVGYSSNHTSDRYWIGIGAGGCLCNHAKYQRIGNSDGPIDSVSHVELNGGSYEQIGTSQSDGMNGVNYIKKKKVYAKW</sequence>
<name>A0A9D3U970_9ROSI</name>
<dbReference type="EMBL" id="JAIQCV010000013">
    <property type="protein sequence ID" value="KAH1032293.1"/>
    <property type="molecule type" value="Genomic_DNA"/>
</dbReference>
<keyword evidence="2" id="KW-1185">Reference proteome</keyword>
<gene>
    <name evidence="1" type="ORF">J1N35_044467</name>
</gene>
<comment type="caution">
    <text evidence="1">The sequence shown here is derived from an EMBL/GenBank/DDBJ whole genome shotgun (WGS) entry which is preliminary data.</text>
</comment>
<protein>
    <submittedName>
        <fullName evidence="1">Uncharacterized protein</fullName>
    </submittedName>
</protein>
<dbReference type="AlphaFoldDB" id="A0A9D3U970"/>
<organism evidence="1 2">
    <name type="scientific">Gossypium stocksii</name>
    <dbReference type="NCBI Taxonomy" id="47602"/>
    <lineage>
        <taxon>Eukaryota</taxon>
        <taxon>Viridiplantae</taxon>
        <taxon>Streptophyta</taxon>
        <taxon>Embryophyta</taxon>
        <taxon>Tracheophyta</taxon>
        <taxon>Spermatophyta</taxon>
        <taxon>Magnoliopsida</taxon>
        <taxon>eudicotyledons</taxon>
        <taxon>Gunneridae</taxon>
        <taxon>Pentapetalae</taxon>
        <taxon>rosids</taxon>
        <taxon>malvids</taxon>
        <taxon>Malvales</taxon>
        <taxon>Malvaceae</taxon>
        <taxon>Malvoideae</taxon>
        <taxon>Gossypium</taxon>
    </lineage>
</organism>
<evidence type="ECO:0000313" key="2">
    <source>
        <dbReference type="Proteomes" id="UP000828251"/>
    </source>
</evidence>
<proteinExistence type="predicted"/>
<reference evidence="1 2" key="1">
    <citation type="journal article" date="2021" name="Plant Biotechnol. J.">
        <title>Multi-omics assisted identification of the key and species-specific regulatory components of drought-tolerant mechanisms in Gossypium stocksii.</title>
        <authorList>
            <person name="Yu D."/>
            <person name="Ke L."/>
            <person name="Zhang D."/>
            <person name="Wu Y."/>
            <person name="Sun Y."/>
            <person name="Mei J."/>
            <person name="Sun J."/>
            <person name="Sun Y."/>
        </authorList>
    </citation>
    <scope>NUCLEOTIDE SEQUENCE [LARGE SCALE GENOMIC DNA]</scope>
    <source>
        <strain evidence="2">cv. E1</strain>
        <tissue evidence="1">Leaf</tissue>
    </source>
</reference>
<accession>A0A9D3U970</accession>